<feature type="region of interest" description="Disordered" evidence="9">
    <location>
        <begin position="385"/>
        <end position="464"/>
    </location>
</feature>
<dbReference type="VEuPathDB" id="TriTrypDB:Tbg.972.2.670"/>
<evidence type="ECO:0000256" key="4">
    <source>
        <dbReference type="ARBA" id="ARBA00022622"/>
    </source>
</evidence>
<dbReference type="VEuPathDB" id="TriTrypDB:Tb927.5.5210"/>
<dbReference type="InterPro" id="IPR027446">
    <property type="entry name" value="VSG_C_dom_sf"/>
</dbReference>
<evidence type="ECO:0000256" key="10">
    <source>
        <dbReference type="SAM" id="SignalP"/>
    </source>
</evidence>
<dbReference type="EMBL" id="KC613746">
    <property type="protein sequence ID" value="AGH61177.1"/>
    <property type="molecule type" value="Genomic_DNA"/>
</dbReference>
<keyword evidence="6" id="KW-0472">Membrane</keyword>
<dbReference type="InterPro" id="IPR025932">
    <property type="entry name" value="Trypano_VSG_B_N_dom"/>
</dbReference>
<feature type="signal peptide" evidence="10">
    <location>
        <begin position="1"/>
        <end position="22"/>
    </location>
</feature>
<feature type="compositionally biased region" description="Low complexity" evidence="9">
    <location>
        <begin position="442"/>
        <end position="464"/>
    </location>
</feature>
<keyword evidence="3" id="KW-1003">Cell membrane</keyword>
<feature type="compositionally biased region" description="Polar residues" evidence="9">
    <location>
        <begin position="391"/>
        <end position="400"/>
    </location>
</feature>
<reference evidence="12" key="1">
    <citation type="submission" date="2013-02" db="EMBL/GenBank/DDBJ databases">
        <authorList>
            <person name="Cross G.A.M."/>
            <person name="Kim H.-S."/>
            <person name="Wickstead B."/>
        </authorList>
    </citation>
    <scope>NUCLEOTIDE SEQUENCE</scope>
    <source>
        <strain evidence="12">Lister 427</strain>
    </source>
</reference>
<protein>
    <submittedName>
        <fullName evidence="13">Variant surface glycoprotein 1125.44</fullName>
    </submittedName>
    <submittedName>
        <fullName evidence="12">Variant surface glycoprotein 620</fullName>
    </submittedName>
</protein>
<keyword evidence="5 10" id="KW-0732">Signal</keyword>
<name>M4T249_9TRYP</name>
<evidence type="ECO:0000313" key="12">
    <source>
        <dbReference type="EMBL" id="AGH61177.1"/>
    </source>
</evidence>
<dbReference type="VEuPathDB" id="TriTrypDB:Tb1125.2.2060"/>
<comment type="subcellular location">
    <subcellularLocation>
        <location evidence="2">Cell membrane</location>
        <topology evidence="2">Lipid-anchor</topology>
        <topology evidence="2">GPI-anchor</topology>
    </subcellularLocation>
</comment>
<evidence type="ECO:0000259" key="11">
    <source>
        <dbReference type="Pfam" id="PF13206"/>
    </source>
</evidence>
<feature type="domain" description="Trypanosome variant surface glycoprotein B-type N-terminal" evidence="11">
    <location>
        <begin position="12"/>
        <end position="372"/>
    </location>
</feature>
<dbReference type="GO" id="GO:0005886">
    <property type="term" value="C:plasma membrane"/>
    <property type="evidence" value="ECO:0007669"/>
    <property type="project" value="UniProtKB-SubCell"/>
</dbReference>
<evidence type="ECO:0000256" key="6">
    <source>
        <dbReference type="ARBA" id="ARBA00023136"/>
    </source>
</evidence>
<dbReference type="Pfam" id="PF13206">
    <property type="entry name" value="VSG_B"/>
    <property type="match status" value="1"/>
</dbReference>
<proteinExistence type="predicted"/>
<comment type="function">
    <text evidence="1">VSG forms a coat on the surface of the parasite. The trypanosome evades the immune response of the host by expressing a series of antigenically distinct VSGs from an estimated 1000 VSG genes.</text>
</comment>
<dbReference type="GO" id="GO:0098552">
    <property type="term" value="C:side of membrane"/>
    <property type="evidence" value="ECO:0007669"/>
    <property type="project" value="UniProtKB-KW"/>
</dbReference>
<evidence type="ECO:0000313" key="13">
    <source>
        <dbReference type="EMBL" id="APD72595.1"/>
    </source>
</evidence>
<dbReference type="VEuPathDB" id="TriTrypDB:Tb427_000633400"/>
<feature type="chain" id="PRO_5004058065" evidence="10">
    <location>
        <begin position="23"/>
        <end position="480"/>
    </location>
</feature>
<keyword evidence="7" id="KW-0325">Glycoprotein</keyword>
<sequence>MMIRLLTAAAFLLHVATRGVHGAVADGDSYADFAALCNLITLAQTPVAPQADKSEALELLKTIKAINISVATADIRQALTQAQNKKWEQLSQEQTKGKEGWKTSWNDWAEAKIFAESGADKAAYAEWTTAPLSKATRHKIVYLAAQAVKTAQSLPQLQAKLTMAGAQEAAQKALLGDNKATNVLKPASTDRVTACGKASDGETADGGESAGKALLLDLLCLCGGHSSDRDVGKACCKRCNNAGNNDEWNLNTDGTARANFIASNCPQATGHKKISQRAVEQAWRHFLTRTAIAKGSGGAYRNALGVLQGAAQAGCSGHKATDGGPCVQYSNAAVVTGNKAPEWLENLRAAAQTWDEADEANSQIKQIENKLQAINNTLGSLLWQDGDGHNRQSTAPTTSKVESDTDCTNHKANSSCTDKGCKWDNKNQSEGDFCKPKEPKGQTDTAAGTGEGATGTTTNSTGSSSLVIKTSPLLLAFLLF</sequence>
<accession>M4T249</accession>
<dbReference type="EMBL" id="KX698639">
    <property type="protein sequence ID" value="APD72595.1"/>
    <property type="molecule type" value="Genomic_DNA"/>
</dbReference>
<keyword evidence="8" id="KW-0449">Lipoprotein</keyword>
<reference evidence="13" key="3">
    <citation type="submission" date="2016-08" db="EMBL/GenBank/DDBJ databases">
        <title>VSG repertoire of Trypanosoma brucei EATRO 1125.</title>
        <authorList>
            <person name="Cross G.A."/>
        </authorList>
    </citation>
    <scope>NUCLEOTIDE SEQUENCE</scope>
    <source>
        <strain evidence="13">EATRO 1125</strain>
    </source>
</reference>
<dbReference type="SUPFAM" id="SSF118251">
    <property type="entry name" value="Variant surface glycoprotein MITAT 1.2, VSG 221, C-terminal domain"/>
    <property type="match status" value="1"/>
</dbReference>
<evidence type="ECO:0000256" key="3">
    <source>
        <dbReference type="ARBA" id="ARBA00022475"/>
    </source>
</evidence>
<evidence type="ECO:0000256" key="1">
    <source>
        <dbReference type="ARBA" id="ARBA00002523"/>
    </source>
</evidence>
<reference evidence="12" key="2">
    <citation type="journal article" date="2014" name="Mol. Biochem. Parasitol.">
        <title>Capturing the variant surface glycoprotein repertoire (the VSGnome) of Trypanosoma brucei Lister 427.</title>
        <authorList>
            <person name="Cross G.A."/>
            <person name="Kim H.S."/>
            <person name="Wickstead B."/>
        </authorList>
    </citation>
    <scope>NUCLEOTIDE SEQUENCE</scope>
    <source>
        <strain evidence="12">Lister 427</strain>
    </source>
</reference>
<organism evidence="12">
    <name type="scientific">Trypanosoma brucei</name>
    <dbReference type="NCBI Taxonomy" id="5691"/>
    <lineage>
        <taxon>Eukaryota</taxon>
        <taxon>Discoba</taxon>
        <taxon>Euglenozoa</taxon>
        <taxon>Kinetoplastea</taxon>
        <taxon>Metakinetoplastina</taxon>
        <taxon>Trypanosomatida</taxon>
        <taxon>Trypanosomatidae</taxon>
        <taxon>Trypanosoma</taxon>
    </lineage>
</organism>
<evidence type="ECO:0000256" key="2">
    <source>
        <dbReference type="ARBA" id="ARBA00004609"/>
    </source>
</evidence>
<evidence type="ECO:0000256" key="7">
    <source>
        <dbReference type="ARBA" id="ARBA00023180"/>
    </source>
</evidence>
<evidence type="ECO:0000256" key="5">
    <source>
        <dbReference type="ARBA" id="ARBA00022729"/>
    </source>
</evidence>
<evidence type="ECO:0000256" key="8">
    <source>
        <dbReference type="ARBA" id="ARBA00023288"/>
    </source>
</evidence>
<feature type="compositionally biased region" description="Basic and acidic residues" evidence="9">
    <location>
        <begin position="419"/>
        <end position="441"/>
    </location>
</feature>
<evidence type="ECO:0000256" key="9">
    <source>
        <dbReference type="SAM" id="MobiDB-lite"/>
    </source>
</evidence>
<dbReference type="AlphaFoldDB" id="M4T249"/>
<keyword evidence="4" id="KW-0336">GPI-anchor</keyword>